<reference evidence="4 5" key="1">
    <citation type="submission" date="2016-10" db="EMBL/GenBank/DDBJ databases">
        <authorList>
            <person name="de Groot N.N."/>
        </authorList>
    </citation>
    <scope>NUCLEOTIDE SEQUENCE [LARGE SCALE GENOMIC DNA]</scope>
    <source>
        <strain evidence="4 5">DSM 21800</strain>
    </source>
</reference>
<evidence type="ECO:0000256" key="1">
    <source>
        <dbReference type="SAM" id="MobiDB-lite"/>
    </source>
</evidence>
<accession>A0A1H1V0G6</accession>
<dbReference type="SUPFAM" id="SSF117916">
    <property type="entry name" value="Fe-S cluster assembly (FSCA) domain-like"/>
    <property type="match status" value="1"/>
</dbReference>
<dbReference type="Pfam" id="PF01883">
    <property type="entry name" value="FeS_assembly_P"/>
    <property type="match status" value="1"/>
</dbReference>
<dbReference type="InterPro" id="IPR002744">
    <property type="entry name" value="MIP18-like"/>
</dbReference>
<dbReference type="PANTHER" id="PTHR42831">
    <property type="entry name" value="FE-S PROTEIN MATURATION AUXILIARY FACTOR YITW"/>
    <property type="match status" value="1"/>
</dbReference>
<evidence type="ECO:0000313" key="5">
    <source>
        <dbReference type="Proteomes" id="UP000199103"/>
    </source>
</evidence>
<evidence type="ECO:0000259" key="3">
    <source>
        <dbReference type="Pfam" id="PF23451"/>
    </source>
</evidence>
<feature type="compositionally biased region" description="Polar residues" evidence="1">
    <location>
        <begin position="1"/>
        <end position="10"/>
    </location>
</feature>
<feature type="domain" description="MIP18 family-like" evidence="2">
    <location>
        <begin position="29"/>
        <end position="82"/>
    </location>
</feature>
<dbReference type="Proteomes" id="UP000199103">
    <property type="component" value="Chromosome I"/>
</dbReference>
<dbReference type="EMBL" id="LT629772">
    <property type="protein sequence ID" value="SDS77846.1"/>
    <property type="molecule type" value="Genomic_DNA"/>
</dbReference>
<proteinExistence type="predicted"/>
<organism evidence="4 5">
    <name type="scientific">Microlunatus soli</name>
    <dbReference type="NCBI Taxonomy" id="630515"/>
    <lineage>
        <taxon>Bacteria</taxon>
        <taxon>Bacillati</taxon>
        <taxon>Actinomycetota</taxon>
        <taxon>Actinomycetes</taxon>
        <taxon>Propionibacteriales</taxon>
        <taxon>Propionibacteriaceae</taxon>
        <taxon>Microlunatus</taxon>
    </lineage>
</organism>
<dbReference type="InterPro" id="IPR052339">
    <property type="entry name" value="Fe-S_Maturation_MIP18"/>
</dbReference>
<dbReference type="Pfam" id="PF23451">
    <property type="entry name" value="Zn_ribbon_PaaD"/>
    <property type="match status" value="1"/>
</dbReference>
<dbReference type="NCBIfam" id="TIGR02159">
    <property type="entry name" value="PA_CoA_Oxy4"/>
    <property type="match status" value="1"/>
</dbReference>
<name>A0A1H1V0G6_9ACTN</name>
<keyword evidence="5" id="KW-1185">Reference proteome</keyword>
<dbReference type="InterPro" id="IPR056572">
    <property type="entry name" value="Zn_ribbon_PaaD"/>
</dbReference>
<dbReference type="InterPro" id="IPR011883">
    <property type="entry name" value="PaaD-like"/>
</dbReference>
<dbReference type="PANTHER" id="PTHR42831:SF3">
    <property type="entry name" value="1,2-PHENYLACETYL-COA EPOXIDASE, SUBUNIT D-RELATED"/>
    <property type="match status" value="1"/>
</dbReference>
<dbReference type="AlphaFoldDB" id="A0A1H1V0G6"/>
<evidence type="ECO:0000259" key="2">
    <source>
        <dbReference type="Pfam" id="PF01883"/>
    </source>
</evidence>
<feature type="region of interest" description="Disordered" evidence="1">
    <location>
        <begin position="113"/>
        <end position="142"/>
    </location>
</feature>
<sequence>MIMASATHTAPGQAERPRSVQRARRIAAAVTDPELPMLTLQDLGVLRGVEVDRERVTVTITPTYSGCPAMATMADDLVHRLRGAGFIDAVVKISLDPPWSSDWITEHGRAALRQAGMSPPSPAPRSPAPTSARDPIPLRLGPTRRALTCPQCGSNAVESVSEFGSTACTAHYRCSVCREPFDHFKEF</sequence>
<protein>
    <submittedName>
        <fullName evidence="4">Ring-1,2-phenylacetyl-CoA epoxidase subunit PaaD</fullName>
    </submittedName>
</protein>
<gene>
    <name evidence="4" type="ORF">SAMN04489812_2999</name>
</gene>
<dbReference type="STRING" id="630515.SAMN04489812_2999"/>
<dbReference type="InterPro" id="IPR034904">
    <property type="entry name" value="FSCA_dom_sf"/>
</dbReference>
<evidence type="ECO:0000313" key="4">
    <source>
        <dbReference type="EMBL" id="SDS77846.1"/>
    </source>
</evidence>
<feature type="domain" description="PaaD zinc beta ribbon" evidence="3">
    <location>
        <begin position="142"/>
        <end position="185"/>
    </location>
</feature>
<feature type="region of interest" description="Disordered" evidence="1">
    <location>
        <begin position="1"/>
        <end position="20"/>
    </location>
</feature>
<dbReference type="Gene3D" id="3.30.300.130">
    <property type="entry name" value="Fe-S cluster assembly (FSCA)"/>
    <property type="match status" value="1"/>
</dbReference>